<protein>
    <recommendedName>
        <fullName evidence="3">ADP-heptose synthase</fullName>
    </recommendedName>
</protein>
<name>A0A919XC06_9BACL</name>
<evidence type="ECO:0000313" key="2">
    <source>
        <dbReference type="Proteomes" id="UP000679779"/>
    </source>
</evidence>
<dbReference type="AlphaFoldDB" id="A0A919XC06"/>
<accession>A0A919XC06</accession>
<evidence type="ECO:0000313" key="1">
    <source>
        <dbReference type="EMBL" id="GIO29886.1"/>
    </source>
</evidence>
<keyword evidence="2" id="KW-1185">Reference proteome</keyword>
<comment type="caution">
    <text evidence="1">The sequence shown here is derived from an EMBL/GenBank/DDBJ whole genome shotgun (WGS) entry which is preliminary data.</text>
</comment>
<gene>
    <name evidence="1" type="ORF">J2TS6_10270</name>
</gene>
<organism evidence="1 2">
    <name type="scientific">Paenibacillus albilobatus</name>
    <dbReference type="NCBI Taxonomy" id="2716884"/>
    <lineage>
        <taxon>Bacteria</taxon>
        <taxon>Bacillati</taxon>
        <taxon>Bacillota</taxon>
        <taxon>Bacilli</taxon>
        <taxon>Bacillales</taxon>
        <taxon>Paenibacillaceae</taxon>
        <taxon>Paenibacillus</taxon>
    </lineage>
</organism>
<proteinExistence type="predicted"/>
<reference evidence="1" key="1">
    <citation type="submission" date="2021-03" db="EMBL/GenBank/DDBJ databases">
        <title>Antimicrobial resistance genes in bacteria isolated from Japanese honey, and their potential for conferring macrolide and lincosamide resistance in the American foulbrood pathogen Paenibacillus larvae.</title>
        <authorList>
            <person name="Okamoto M."/>
            <person name="Kumagai M."/>
            <person name="Kanamori H."/>
            <person name="Takamatsu D."/>
        </authorList>
    </citation>
    <scope>NUCLEOTIDE SEQUENCE</scope>
    <source>
        <strain evidence="1">J2TS6</strain>
    </source>
</reference>
<dbReference type="EMBL" id="BORQ01000001">
    <property type="protein sequence ID" value="GIO29886.1"/>
    <property type="molecule type" value="Genomic_DNA"/>
</dbReference>
<dbReference type="RefSeq" id="WP_160037474.1">
    <property type="nucleotide sequence ID" value="NZ_BORQ01000001.1"/>
</dbReference>
<evidence type="ECO:0008006" key="3">
    <source>
        <dbReference type="Google" id="ProtNLM"/>
    </source>
</evidence>
<dbReference type="Proteomes" id="UP000679779">
    <property type="component" value="Unassembled WGS sequence"/>
</dbReference>
<sequence length="171" mass="19489">MSRQFVTEAVMLAIYGELLLTPVPVEYMVPYTSLLELYEFISSDEPLMSNSDDDKHVKEKIKELVAYLEEPLNKKKIQKGLNMPWAKSSSILIGETARITVINAMDTAPYGEFFDPVETELLLVSQREQVPLLTDQPELIHRIIDASVPVTVYDIDDFQFALESDPFSHHL</sequence>